<reference evidence="1 2" key="1">
    <citation type="submission" date="2019-07" db="EMBL/GenBank/DDBJ databases">
        <authorList>
            <person name="Hibberd C M."/>
            <person name="Gehrig L. J."/>
            <person name="Chang H.-W."/>
            <person name="Venkatesh S."/>
        </authorList>
    </citation>
    <scope>NUCLEOTIDE SEQUENCE [LARGE SCALE GENOMIC DNA]</scope>
    <source>
        <strain evidence="1">Dorea_formicigenerans_SSTS_Bg7063</strain>
    </source>
</reference>
<dbReference type="Proteomes" id="UP000358366">
    <property type="component" value="Unassembled WGS sequence"/>
</dbReference>
<name>A0A564T507_9FIRM</name>
<sequence>MKLLDAIGKNLSLYQEMTQARVPYDFLKKQEKEVLLQFCKKVNQMHMGEIIAALQSEAIVYLIKDSVFLSFLLKLNCEDKIDTDRLSLLLAHAEENSLLSDYKYEELYRVLTDEHIFSEWKYEYLRYYSQYGFDDEQKTVLMYGLEKMRNFTEISLSELSESERMLLVKPFFKAGRINNIISERTIWRYLEQTEVQEILQTFSTDWRISSGLNLKQMEEIGSNADAILRDLKIVISYLPDDCLELFFERWMESEALVYDLKQLKRNLPDAKNEEIIKMVKNRTSYLNFLYGNYLSEMNLEHLYDKKQDLLIYAITHRKKHFLSVVKENSSAFMRLSRFSLLLDKDVYTTYLNLNTLNGKNLQEAYDLRELPNEIKKHLIEKDYTFAELKLFASVGEQYVRLYHKLYALKYDERMKIVRELVRKECISQHISEESLDKITEKFLQKPLSQWIYGELGHVENLSWHCAIRILEEWEELERFIPGAKSEQHLLFLLKNRERLKAYPDFESVMKQVTEIDTTWKTLCQQLKIEPSFAEENQKGVRKFLYQGGAEIIGLFLQNSEGEKEKIRRLCLAEIADRFYDVKYHEGDLEHEIALEISKENEVAWRENLVTKNGNAKLWEEDRLLPVMQIGELVGHTCLSYRDGGYKECLLSAFDANKKVLYLSLNDQFVFRAFIRLTKGTLTKNKDVNRCLQFVDITKEKPAESPGQRNSKEQKEVLTLFLERPYFKGISDEKQKEVIQIVLRLLRRKAKKLSAQLVLSNDYEGLVQKESGFIRTQYYMYISASKNGKQYLDSLGGMATVNNEGSYRRGTFLLPIEFFNQRAA</sequence>
<proteinExistence type="predicted"/>
<organism evidence="1 2">
    <name type="scientific">Dorea formicigenerans</name>
    <dbReference type="NCBI Taxonomy" id="39486"/>
    <lineage>
        <taxon>Bacteria</taxon>
        <taxon>Bacillati</taxon>
        <taxon>Bacillota</taxon>
        <taxon>Clostridia</taxon>
        <taxon>Lachnospirales</taxon>
        <taxon>Lachnospiraceae</taxon>
        <taxon>Dorea</taxon>
    </lineage>
</organism>
<gene>
    <name evidence="1" type="ORF">DFSSTS7063_01108</name>
</gene>
<protein>
    <submittedName>
        <fullName evidence="1">Uncharacterized protein</fullName>
    </submittedName>
</protein>
<evidence type="ECO:0000313" key="1">
    <source>
        <dbReference type="EMBL" id="VUX02537.1"/>
    </source>
</evidence>
<dbReference type="EMBL" id="CABHNI010000019">
    <property type="protein sequence ID" value="VUX02537.1"/>
    <property type="molecule type" value="Genomic_DNA"/>
</dbReference>
<dbReference type="RefSeq" id="WP_144124016.1">
    <property type="nucleotide sequence ID" value="NZ_CABHNI010000019.1"/>
</dbReference>
<evidence type="ECO:0000313" key="2">
    <source>
        <dbReference type="Proteomes" id="UP000358366"/>
    </source>
</evidence>
<accession>A0A564T507</accession>
<dbReference type="AlphaFoldDB" id="A0A564T507"/>